<feature type="domain" description="Inosine/uridine-preferring nucleoside hydrolase" evidence="3">
    <location>
        <begin position="8"/>
        <end position="125"/>
    </location>
</feature>
<keyword evidence="2" id="KW-0326">Glycosidase</keyword>
<dbReference type="SUPFAM" id="SSF53590">
    <property type="entry name" value="Nucleoside hydrolase"/>
    <property type="match status" value="1"/>
</dbReference>
<evidence type="ECO:0000313" key="5">
    <source>
        <dbReference type="Proteomes" id="UP001501231"/>
    </source>
</evidence>
<dbReference type="Gene3D" id="3.90.245.10">
    <property type="entry name" value="Ribonucleoside hydrolase-like"/>
    <property type="match status" value="1"/>
</dbReference>
<name>A0ABN3IPT8_9ACTN</name>
<organism evidence="4 5">
    <name type="scientific">Actinomadura vinacea</name>
    <dbReference type="NCBI Taxonomy" id="115336"/>
    <lineage>
        <taxon>Bacteria</taxon>
        <taxon>Bacillati</taxon>
        <taxon>Actinomycetota</taxon>
        <taxon>Actinomycetes</taxon>
        <taxon>Streptosporangiales</taxon>
        <taxon>Thermomonosporaceae</taxon>
        <taxon>Actinomadura</taxon>
    </lineage>
</organism>
<dbReference type="Pfam" id="PF01156">
    <property type="entry name" value="IU_nuc_hydro"/>
    <property type="match status" value="1"/>
</dbReference>
<sequence>MGAPWRSATLVGLDVTLRTWLGPEDFAHLAASPSPRARLAHALAERFAPYFRRRYGRSGCPLHDPTAAVLALHPDLATYRHIPVHVELQGALTRGATIADLRDHPEPPSDDRAAIAVAVTIDDAAAVRTVMTGLTRLGPAGRAGRAGRGG</sequence>
<dbReference type="InterPro" id="IPR001910">
    <property type="entry name" value="Inosine/uridine_hydrolase_dom"/>
</dbReference>
<proteinExistence type="predicted"/>
<dbReference type="InterPro" id="IPR023186">
    <property type="entry name" value="IUNH"/>
</dbReference>
<evidence type="ECO:0000313" key="4">
    <source>
        <dbReference type="EMBL" id="GAA2410390.1"/>
    </source>
</evidence>
<keyword evidence="1" id="KW-0378">Hydrolase</keyword>
<evidence type="ECO:0000256" key="2">
    <source>
        <dbReference type="ARBA" id="ARBA00023295"/>
    </source>
</evidence>
<dbReference type="PANTHER" id="PTHR12304">
    <property type="entry name" value="INOSINE-URIDINE PREFERRING NUCLEOSIDE HYDROLASE"/>
    <property type="match status" value="1"/>
</dbReference>
<protein>
    <recommendedName>
        <fullName evidence="3">Inosine/uridine-preferring nucleoside hydrolase domain-containing protein</fullName>
    </recommendedName>
</protein>
<reference evidence="4 5" key="1">
    <citation type="journal article" date="2019" name="Int. J. Syst. Evol. Microbiol.">
        <title>The Global Catalogue of Microorganisms (GCM) 10K type strain sequencing project: providing services to taxonomists for standard genome sequencing and annotation.</title>
        <authorList>
            <consortium name="The Broad Institute Genomics Platform"/>
            <consortium name="The Broad Institute Genome Sequencing Center for Infectious Disease"/>
            <person name="Wu L."/>
            <person name="Ma J."/>
        </authorList>
    </citation>
    <scope>NUCLEOTIDE SEQUENCE [LARGE SCALE GENOMIC DNA]</scope>
    <source>
        <strain evidence="4 5">JCM 3325</strain>
    </source>
</reference>
<evidence type="ECO:0000259" key="3">
    <source>
        <dbReference type="Pfam" id="PF01156"/>
    </source>
</evidence>
<dbReference type="PANTHER" id="PTHR12304:SF4">
    <property type="entry name" value="URIDINE NUCLEOSIDASE"/>
    <property type="match status" value="1"/>
</dbReference>
<accession>A0ABN3IPT8</accession>
<evidence type="ECO:0000256" key="1">
    <source>
        <dbReference type="ARBA" id="ARBA00022801"/>
    </source>
</evidence>
<dbReference type="EMBL" id="BAAARW010000006">
    <property type="protein sequence ID" value="GAA2410390.1"/>
    <property type="molecule type" value="Genomic_DNA"/>
</dbReference>
<comment type="caution">
    <text evidence="4">The sequence shown here is derived from an EMBL/GenBank/DDBJ whole genome shotgun (WGS) entry which is preliminary data.</text>
</comment>
<dbReference type="Proteomes" id="UP001501231">
    <property type="component" value="Unassembled WGS sequence"/>
</dbReference>
<dbReference type="InterPro" id="IPR036452">
    <property type="entry name" value="Ribo_hydro-like"/>
</dbReference>
<gene>
    <name evidence="4" type="ORF">GCM10010191_19070</name>
</gene>
<keyword evidence="5" id="KW-1185">Reference proteome</keyword>